<keyword evidence="12" id="KW-1185">Reference proteome</keyword>
<feature type="compositionally biased region" description="Basic and acidic residues" evidence="8">
    <location>
        <begin position="224"/>
        <end position="239"/>
    </location>
</feature>
<evidence type="ECO:0000256" key="5">
    <source>
        <dbReference type="ARBA" id="ARBA00023002"/>
    </source>
</evidence>
<dbReference type="SUPFAM" id="SSF69000">
    <property type="entry name" value="FAD-dependent thiol oxidase"/>
    <property type="match status" value="1"/>
</dbReference>
<comment type="caution">
    <text evidence="11">The sequence shown here is derived from an EMBL/GenBank/DDBJ whole genome shotgun (WGS) entry which is preliminary data.</text>
</comment>
<keyword evidence="7" id="KW-1133">Transmembrane helix</keyword>
<evidence type="ECO:0000313" key="11">
    <source>
        <dbReference type="EMBL" id="KAK1732520.1"/>
    </source>
</evidence>
<evidence type="ECO:0000256" key="4">
    <source>
        <dbReference type="ARBA" id="ARBA00022827"/>
    </source>
</evidence>
<evidence type="ECO:0000256" key="7">
    <source>
        <dbReference type="RuleBase" id="RU371123"/>
    </source>
</evidence>
<dbReference type="Proteomes" id="UP001224775">
    <property type="component" value="Unassembled WGS sequence"/>
</dbReference>
<dbReference type="Pfam" id="PF04777">
    <property type="entry name" value="Evr1_Alr"/>
    <property type="match status" value="1"/>
</dbReference>
<feature type="compositionally biased region" description="Polar residues" evidence="8">
    <location>
        <begin position="123"/>
        <end position="135"/>
    </location>
</feature>
<evidence type="ECO:0000256" key="1">
    <source>
        <dbReference type="ARBA" id="ARBA00001974"/>
    </source>
</evidence>
<accession>A0AAD8XSB6</accession>
<evidence type="ECO:0000256" key="6">
    <source>
        <dbReference type="ARBA" id="ARBA00023157"/>
    </source>
</evidence>
<dbReference type="PANTHER" id="PTHR22897:SF8">
    <property type="entry name" value="SULFHYDRYL OXIDASE"/>
    <property type="match status" value="1"/>
</dbReference>
<feature type="region of interest" description="Disordered" evidence="8">
    <location>
        <begin position="211"/>
        <end position="268"/>
    </location>
</feature>
<feature type="region of interest" description="Disordered" evidence="8">
    <location>
        <begin position="117"/>
        <end position="142"/>
    </location>
</feature>
<keyword evidence="2 7" id="KW-0285">Flavoprotein</keyword>
<evidence type="ECO:0000313" key="12">
    <source>
        <dbReference type="Proteomes" id="UP001224775"/>
    </source>
</evidence>
<dbReference type="InterPro" id="IPR036774">
    <property type="entry name" value="ERV/ALR_sulphydryl_oxid_sf"/>
</dbReference>
<feature type="region of interest" description="Disordered" evidence="8">
    <location>
        <begin position="281"/>
        <end position="534"/>
    </location>
</feature>
<gene>
    <name evidence="11" type="ORF">QTG54_016803</name>
</gene>
<evidence type="ECO:0000256" key="3">
    <source>
        <dbReference type="ARBA" id="ARBA00022729"/>
    </source>
</evidence>
<feature type="compositionally biased region" description="Low complexity" evidence="8">
    <location>
        <begin position="298"/>
        <end position="312"/>
    </location>
</feature>
<dbReference type="Gene3D" id="1.20.120.310">
    <property type="entry name" value="ERV/ALR sulfhydryl oxidase domain"/>
    <property type="match status" value="1"/>
</dbReference>
<feature type="domain" description="ERV/ALR sulfhydryl oxidase" evidence="10">
    <location>
        <begin position="769"/>
        <end position="901"/>
    </location>
</feature>
<evidence type="ECO:0000256" key="2">
    <source>
        <dbReference type="ARBA" id="ARBA00022630"/>
    </source>
</evidence>
<keyword evidence="7" id="KW-0472">Membrane</keyword>
<comment type="cofactor">
    <cofactor evidence="1 7">
        <name>FAD</name>
        <dbReference type="ChEBI" id="CHEBI:57692"/>
    </cofactor>
</comment>
<dbReference type="GO" id="GO:0000139">
    <property type="term" value="C:Golgi membrane"/>
    <property type="evidence" value="ECO:0007669"/>
    <property type="project" value="TreeGrafter"/>
</dbReference>
<dbReference type="AlphaFoldDB" id="A0AAD8XSB6"/>
<dbReference type="GO" id="GO:0006457">
    <property type="term" value="P:protein folding"/>
    <property type="evidence" value="ECO:0007669"/>
    <property type="project" value="TreeGrafter"/>
</dbReference>
<keyword evidence="7" id="KW-0812">Transmembrane</keyword>
<comment type="catalytic activity">
    <reaction evidence="7">
        <text>2 R'C(R)SH + O2 = R'C(R)S-S(R)CR' + H2O2</text>
        <dbReference type="Rhea" id="RHEA:17357"/>
        <dbReference type="ChEBI" id="CHEBI:15379"/>
        <dbReference type="ChEBI" id="CHEBI:16240"/>
        <dbReference type="ChEBI" id="CHEBI:16520"/>
        <dbReference type="ChEBI" id="CHEBI:17412"/>
        <dbReference type="EC" id="1.8.3.2"/>
    </reaction>
</comment>
<dbReference type="EMBL" id="JATAAI010000065">
    <property type="protein sequence ID" value="KAK1732520.1"/>
    <property type="molecule type" value="Genomic_DNA"/>
</dbReference>
<evidence type="ECO:0000256" key="9">
    <source>
        <dbReference type="SAM" id="SignalP"/>
    </source>
</evidence>
<feature type="compositionally biased region" description="Low complexity" evidence="8">
    <location>
        <begin position="492"/>
        <end position="502"/>
    </location>
</feature>
<keyword evidence="4 7" id="KW-0274">FAD</keyword>
<dbReference type="PROSITE" id="PS51324">
    <property type="entry name" value="ERV_ALR"/>
    <property type="match status" value="1"/>
</dbReference>
<proteinExistence type="predicted"/>
<dbReference type="InterPro" id="IPR017905">
    <property type="entry name" value="ERV/ALR_sulphydryl_oxidase"/>
</dbReference>
<evidence type="ECO:0000256" key="8">
    <source>
        <dbReference type="SAM" id="MobiDB-lite"/>
    </source>
</evidence>
<dbReference type="InterPro" id="IPR039798">
    <property type="entry name" value="Sulfhydryl_oxidase"/>
</dbReference>
<protein>
    <recommendedName>
        <fullName evidence="7">Sulfhydryl oxidase</fullName>
        <ecNumber evidence="7">1.8.3.2</ecNumber>
    </recommendedName>
</protein>
<sequence>MNQHRRHTLLSVVSLSRLLLFIAASSITVASSSASRMTQQMPQKAEVADSSVVNTAGTSSTNVQRGLGRNLQEAAKGDVYIGGQQFGSQIIVNEGGEENETVGNDIQNEQDVTEIISADNNDEPLTNDANSLTNNDEGEEPITVNNEAPVKDIVDTLKKSAVVRTENKSIGQHNAAALNNVMQNIQEGVQTDRSNADGGSVLIVDNELQQLPRQGGSPVPKPQVIHEQDTTNNGDKNEEGSPDNVIQQPLAAPPHNEPNKNNKNPESLKQITNTPVEQNLRESVSSAANKLQGGQGGTLIQPQQQQQQQGGQALSRREKLEFELKEARRSPQNPISVATETEEEVESRTPQQNPISSAKEMPIPIIVDEEAAESQQQQQQQQKDVAQSGLRGGDAQRGAVQPQPNEEVPPPIKEMPIPEEQEGERPLPLHHQSALEKGSSNNQPSAEGMIPEPAKVETVGADDPPTPSVKEIIPEQAVVESVEQKPLPPQQPLQQQPQKPLPNTSSLQNLPDAVKNTMVEMEQQDLEEGKERGYHYKELMEQKKREADLRRQKLTVGGGGNPGNFVRPPPQAFRIDNPDSAQKFAEYIAKQKKGIIRKEKIRHPIQAIVGGGGSNNGSVRTKESSPMKNYKAQVNHKKSNQKMPDLRPEAQPKKRVGQKIFGQIPLLKKTVKRSHAFETLNDAALSFTRGLQMGVFRNNNHALDKKRKAALLNWLDLLSISLPPELGLHELIDTLKINMDLIAQSPYELKVLIDKHPIPDGQYSKSCNKGIGQTGFFCGFWKLLHVASVGFAEQQGGLMLRELHPNIRVFSPKEAGSVLREYMGMFFNCDKCSKRFIAQYDECKFQSCNRLTDETVDAPAESWAEFPLWLWEVHNDVSRSKAEREADFHEKYNRKAVAKKWERLMGAVYPHLDQCLSCWNADGTWDVDAVYNHLEKEYWTFGMEVGSKFESLLDHRDASVDGVSYGLDAYLGLGIVVLLTYFLKKYKIRASGRHKKDDENLFPRASGDGRIKYRNS</sequence>
<feature type="transmembrane region" description="Helical" evidence="7">
    <location>
        <begin position="963"/>
        <end position="983"/>
    </location>
</feature>
<keyword evidence="6" id="KW-1015">Disulfide bond</keyword>
<dbReference type="GO" id="GO:0016971">
    <property type="term" value="F:flavin-dependent sulfhydryl oxidase activity"/>
    <property type="evidence" value="ECO:0007669"/>
    <property type="project" value="InterPro"/>
</dbReference>
<reference evidence="11" key="1">
    <citation type="submission" date="2023-06" db="EMBL/GenBank/DDBJ databases">
        <title>Survivors Of The Sea: Transcriptome response of Skeletonema marinoi to long-term dormancy.</title>
        <authorList>
            <person name="Pinder M.I.M."/>
            <person name="Kourtchenko O."/>
            <person name="Robertson E.K."/>
            <person name="Larsson T."/>
            <person name="Maumus F."/>
            <person name="Osuna-Cruz C.M."/>
            <person name="Vancaester E."/>
            <person name="Stenow R."/>
            <person name="Vandepoele K."/>
            <person name="Ploug H."/>
            <person name="Bruchert V."/>
            <person name="Godhe A."/>
            <person name="Topel M."/>
        </authorList>
    </citation>
    <scope>NUCLEOTIDE SEQUENCE</scope>
    <source>
        <strain evidence="11">R05AC</strain>
    </source>
</reference>
<feature type="compositionally biased region" description="Basic and acidic residues" evidence="8">
    <location>
        <begin position="315"/>
        <end position="329"/>
    </location>
</feature>
<dbReference type="PANTHER" id="PTHR22897">
    <property type="entry name" value="QUIESCIN Q6-RELATED SULFHYDRYL OXIDASE"/>
    <property type="match status" value="1"/>
</dbReference>
<name>A0AAD8XSB6_9STRA</name>
<feature type="region of interest" description="Disordered" evidence="8">
    <location>
        <begin position="607"/>
        <end position="654"/>
    </location>
</feature>
<organism evidence="11 12">
    <name type="scientific">Skeletonema marinoi</name>
    <dbReference type="NCBI Taxonomy" id="267567"/>
    <lineage>
        <taxon>Eukaryota</taxon>
        <taxon>Sar</taxon>
        <taxon>Stramenopiles</taxon>
        <taxon>Ochrophyta</taxon>
        <taxon>Bacillariophyta</taxon>
        <taxon>Coscinodiscophyceae</taxon>
        <taxon>Thalassiosirophycidae</taxon>
        <taxon>Thalassiosirales</taxon>
        <taxon>Skeletonemataceae</taxon>
        <taxon>Skeletonema</taxon>
        <taxon>Skeletonema marinoi-dohrnii complex</taxon>
    </lineage>
</organism>
<dbReference type="GO" id="GO:0003756">
    <property type="term" value="F:protein disulfide isomerase activity"/>
    <property type="evidence" value="ECO:0007669"/>
    <property type="project" value="TreeGrafter"/>
</dbReference>
<dbReference type="GO" id="GO:0005615">
    <property type="term" value="C:extracellular space"/>
    <property type="evidence" value="ECO:0007669"/>
    <property type="project" value="TreeGrafter"/>
</dbReference>
<keyword evidence="5 7" id="KW-0560">Oxidoreductase</keyword>
<keyword evidence="3 9" id="KW-0732">Signal</keyword>
<evidence type="ECO:0000259" key="10">
    <source>
        <dbReference type="PROSITE" id="PS51324"/>
    </source>
</evidence>
<feature type="signal peptide" evidence="9">
    <location>
        <begin position="1"/>
        <end position="34"/>
    </location>
</feature>
<feature type="chain" id="PRO_5042132226" description="Sulfhydryl oxidase" evidence="9">
    <location>
        <begin position="35"/>
        <end position="1016"/>
    </location>
</feature>
<dbReference type="EC" id="1.8.3.2" evidence="7"/>